<dbReference type="AlphaFoldDB" id="A0A1S7UA62"/>
<dbReference type="Proteomes" id="UP000192140">
    <property type="component" value="Unassembled WGS sequence"/>
</dbReference>
<evidence type="ECO:0000256" key="1">
    <source>
        <dbReference type="SAM" id="MobiDB-lite"/>
    </source>
</evidence>
<organism evidence="2 3">
    <name type="scientific">Agrobacterium deltaense NCPPB 1641</name>
    <dbReference type="NCBI Taxonomy" id="1183425"/>
    <lineage>
        <taxon>Bacteria</taxon>
        <taxon>Pseudomonadati</taxon>
        <taxon>Pseudomonadota</taxon>
        <taxon>Alphaproteobacteria</taxon>
        <taxon>Hyphomicrobiales</taxon>
        <taxon>Rhizobiaceae</taxon>
        <taxon>Rhizobium/Agrobacterium group</taxon>
        <taxon>Agrobacterium</taxon>
    </lineage>
</organism>
<dbReference type="EMBL" id="FCNP01000049">
    <property type="protein sequence ID" value="CVI63451.1"/>
    <property type="molecule type" value="Genomic_DNA"/>
</dbReference>
<sequence length="102" mass="11357">MICPFLDGSAAQPAHESRSDKERLNFEGERCLPDSADKDVVRGAGNGPVLTRDDTDSRRKPAHRLSKALGFLVYERHPCSLFSTKIDDYLHSVGEKFLDTHG</sequence>
<proteinExistence type="predicted"/>
<gene>
    <name evidence="2" type="ORF">AGR7A_pAt20235</name>
</gene>
<evidence type="ECO:0000313" key="3">
    <source>
        <dbReference type="Proteomes" id="UP000192140"/>
    </source>
</evidence>
<keyword evidence="3" id="KW-1185">Reference proteome</keyword>
<name>A0A1S7UA62_9HYPH</name>
<feature type="compositionally biased region" description="Basic and acidic residues" evidence="1">
    <location>
        <begin position="15"/>
        <end position="41"/>
    </location>
</feature>
<evidence type="ECO:0000313" key="2">
    <source>
        <dbReference type="EMBL" id="CVI63451.1"/>
    </source>
</evidence>
<feature type="region of interest" description="Disordered" evidence="1">
    <location>
        <begin position="1"/>
        <end position="61"/>
    </location>
</feature>
<reference evidence="2" key="1">
    <citation type="submission" date="2016-01" db="EMBL/GenBank/DDBJ databases">
        <authorList>
            <person name="Regsiter A."/>
            <person name="william w."/>
        </authorList>
    </citation>
    <scope>NUCLEOTIDE SEQUENCE</scope>
    <source>
        <strain evidence="2">NCPPB 1641</strain>
    </source>
</reference>
<protein>
    <submittedName>
        <fullName evidence="2">Uncharacterized protein</fullName>
    </submittedName>
</protein>
<comment type="caution">
    <text evidence="2">The sequence shown here is derived from an EMBL/GenBank/DDBJ whole genome shotgun (WGS) entry which is preliminary data.</text>
</comment>
<accession>A0A1S7UA62</accession>